<reference evidence="7" key="1">
    <citation type="submission" date="2017-03" db="EMBL/GenBank/DDBJ databases">
        <authorList>
            <person name="Rodrigo-Torres L."/>
            <person name="Arahal R.D."/>
            <person name="Lucena T."/>
        </authorList>
    </citation>
    <scope>NUCLEOTIDE SEQUENCE [LARGE SCALE GENOMIC DNA]</scope>
    <source>
        <strain evidence="7">CECT 8370</strain>
    </source>
</reference>
<dbReference type="GO" id="GO:0015074">
    <property type="term" value="P:DNA integration"/>
    <property type="evidence" value="ECO:0007669"/>
    <property type="project" value="UniProtKB-KW"/>
</dbReference>
<dbReference type="PROSITE" id="PS51898">
    <property type="entry name" value="TYR_RECOMBINASE"/>
    <property type="match status" value="1"/>
</dbReference>
<accession>A0A1X7ACU1</accession>
<dbReference type="RefSeq" id="WP_085828728.1">
    <property type="nucleotide sequence ID" value="NZ_FWFJ01000076.1"/>
</dbReference>
<evidence type="ECO:0000256" key="2">
    <source>
        <dbReference type="ARBA" id="ARBA00022908"/>
    </source>
</evidence>
<protein>
    <submittedName>
        <fullName evidence="6">Phage integrase family protein</fullName>
    </submittedName>
</protein>
<evidence type="ECO:0000256" key="3">
    <source>
        <dbReference type="ARBA" id="ARBA00023125"/>
    </source>
</evidence>
<evidence type="ECO:0000256" key="4">
    <source>
        <dbReference type="ARBA" id="ARBA00023172"/>
    </source>
</evidence>
<keyword evidence="7" id="KW-1185">Reference proteome</keyword>
<dbReference type="PANTHER" id="PTHR30349:SF41">
    <property type="entry name" value="INTEGRASE_RECOMBINASE PROTEIN MJ0367-RELATED"/>
    <property type="match status" value="1"/>
</dbReference>
<dbReference type="InterPro" id="IPR011010">
    <property type="entry name" value="DNA_brk_join_enz"/>
</dbReference>
<comment type="similarity">
    <text evidence="1">Belongs to the 'phage' integrase family.</text>
</comment>
<dbReference type="SUPFAM" id="SSF56349">
    <property type="entry name" value="DNA breaking-rejoining enzymes"/>
    <property type="match status" value="1"/>
</dbReference>
<dbReference type="Pfam" id="PF20172">
    <property type="entry name" value="DUF6538"/>
    <property type="match status" value="1"/>
</dbReference>
<dbReference type="InterPro" id="IPR013762">
    <property type="entry name" value="Integrase-like_cat_sf"/>
</dbReference>
<dbReference type="InterPro" id="IPR050090">
    <property type="entry name" value="Tyrosine_recombinase_XerCD"/>
</dbReference>
<dbReference type="InterPro" id="IPR002104">
    <property type="entry name" value="Integrase_catalytic"/>
</dbReference>
<dbReference type="Proteomes" id="UP000194012">
    <property type="component" value="Unassembled WGS sequence"/>
</dbReference>
<keyword evidence="4" id="KW-0233">DNA recombination</keyword>
<dbReference type="EMBL" id="FWFJ01000076">
    <property type="protein sequence ID" value="SLN76017.1"/>
    <property type="molecule type" value="Genomic_DNA"/>
</dbReference>
<name>A0A1X7ACU1_9RHOB</name>
<dbReference type="AlphaFoldDB" id="A0A1X7ACU1"/>
<dbReference type="InterPro" id="IPR046668">
    <property type="entry name" value="DUF6538"/>
</dbReference>
<evidence type="ECO:0000313" key="7">
    <source>
        <dbReference type="Proteomes" id="UP000194012"/>
    </source>
</evidence>
<keyword evidence="3" id="KW-0238">DNA-binding</keyword>
<dbReference type="OrthoDB" id="7222937at2"/>
<evidence type="ECO:0000259" key="5">
    <source>
        <dbReference type="PROSITE" id="PS51898"/>
    </source>
</evidence>
<proteinExistence type="inferred from homology"/>
<dbReference type="Gene3D" id="1.10.443.10">
    <property type="entry name" value="Intergrase catalytic core"/>
    <property type="match status" value="1"/>
</dbReference>
<dbReference type="GO" id="GO:0006310">
    <property type="term" value="P:DNA recombination"/>
    <property type="evidence" value="ECO:0007669"/>
    <property type="project" value="UniProtKB-KW"/>
</dbReference>
<sequence>MAALEKMPRHPRLYRRNGTYYHRAAIPKDIAKTYPKSEETFSLKTKDLQEALRLVRIAAVEVDQRFADHRRRANRPTQLELTSEQLQLIHNVYHRHLLEEDEEIRTEGFAGYTAAKSFDDAKGLNDDLAEDTREKYARGEVDDFIWGEAEDVLTWDGIDIDLDPSSPSWNRLARTLQEAYLRAAEDIQKRYQGKIVGTPAEPSGAPSVSPTGPLLSLLFAARVEEAERTVGWSPKLIDDYQVWTNLFIELKGDRPILEYRKSDARDFKNMLMDLPSNRNKHRQTKGLSAFEAIEAAKAHDLPTLSVSTINKALGRMQAIWKWADKQLDEEVSDIFGPMKLASKSNARGEADPFSPAQLQIIFNSPLFTGCRSKRFRTEPGDTDMSGTSWYWLPLLGLWTGARLNELCQLNVEDVVEEDGIGFLRLHEGDETQRIKGGKKRNVPLHPELERLGFPAFVDAQRRKSLNRVFPDLKISAKGYYSDRPSKDFSAYISKLGAKTDKTSFHSFRHNFKDACRHAGVNPDINDILLGHALPGMAGRYGDGKVPLSRLYEAVCKIDYTGLSLQHIKCFTP</sequence>
<dbReference type="GO" id="GO:0003677">
    <property type="term" value="F:DNA binding"/>
    <property type="evidence" value="ECO:0007669"/>
    <property type="project" value="UniProtKB-KW"/>
</dbReference>
<dbReference type="PANTHER" id="PTHR30349">
    <property type="entry name" value="PHAGE INTEGRASE-RELATED"/>
    <property type="match status" value="1"/>
</dbReference>
<feature type="domain" description="Tyr recombinase" evidence="5">
    <location>
        <begin position="348"/>
        <end position="555"/>
    </location>
</feature>
<gene>
    <name evidence="6" type="ORF">ROG8370_03841</name>
</gene>
<dbReference type="Pfam" id="PF00589">
    <property type="entry name" value="Phage_integrase"/>
    <property type="match status" value="1"/>
</dbReference>
<keyword evidence="2" id="KW-0229">DNA integration</keyword>
<dbReference type="CDD" id="cd01184">
    <property type="entry name" value="INT_C_like_1"/>
    <property type="match status" value="1"/>
</dbReference>
<evidence type="ECO:0000313" key="6">
    <source>
        <dbReference type="EMBL" id="SLN76017.1"/>
    </source>
</evidence>
<organism evidence="6 7">
    <name type="scientific">Roseovarius gaetbuli</name>
    <dbReference type="NCBI Taxonomy" id="1356575"/>
    <lineage>
        <taxon>Bacteria</taxon>
        <taxon>Pseudomonadati</taxon>
        <taxon>Pseudomonadota</taxon>
        <taxon>Alphaproteobacteria</taxon>
        <taxon>Rhodobacterales</taxon>
        <taxon>Roseobacteraceae</taxon>
        <taxon>Roseovarius</taxon>
    </lineage>
</organism>
<evidence type="ECO:0000256" key="1">
    <source>
        <dbReference type="ARBA" id="ARBA00008857"/>
    </source>
</evidence>